<dbReference type="KEGG" id="spue:AB5L97_13580"/>
<keyword evidence="1 7" id="KW-0489">Methyltransferase</keyword>
<dbReference type="Gene3D" id="1.10.10.10">
    <property type="entry name" value="Winged helix-like DNA-binding domain superfamily/Winged helix DNA-binding domain"/>
    <property type="match status" value="1"/>
</dbReference>
<proteinExistence type="predicted"/>
<dbReference type="SUPFAM" id="SSF46785">
    <property type="entry name" value="Winged helix' DNA-binding domain"/>
    <property type="match status" value="1"/>
</dbReference>
<dbReference type="Gene3D" id="3.40.50.150">
    <property type="entry name" value="Vaccinia Virus protein VP39"/>
    <property type="match status" value="1"/>
</dbReference>
<dbReference type="InterPro" id="IPR036388">
    <property type="entry name" value="WH-like_DNA-bd_sf"/>
</dbReference>
<dbReference type="SUPFAM" id="SSF53335">
    <property type="entry name" value="S-adenosyl-L-methionine-dependent methyltransferases"/>
    <property type="match status" value="1"/>
</dbReference>
<dbReference type="GO" id="GO:0032259">
    <property type="term" value="P:methylation"/>
    <property type="evidence" value="ECO:0007669"/>
    <property type="project" value="UniProtKB-KW"/>
</dbReference>
<dbReference type="PIRSF" id="PIRSF005739">
    <property type="entry name" value="O-mtase"/>
    <property type="match status" value="1"/>
</dbReference>
<feature type="domain" description="O-methyltransferase dimerisation" evidence="6">
    <location>
        <begin position="35"/>
        <end position="111"/>
    </location>
</feature>
<feature type="active site" description="Proton acceptor" evidence="4">
    <location>
        <position position="269"/>
    </location>
</feature>
<name>A0AB39L0E8_9MICC</name>
<evidence type="ECO:0000313" key="7">
    <source>
        <dbReference type="EMBL" id="XDP44301.1"/>
    </source>
</evidence>
<reference evidence="7" key="1">
    <citation type="submission" date="2024-07" db="EMBL/GenBank/DDBJ databases">
        <authorList>
            <person name="fu j."/>
        </authorList>
    </citation>
    <scope>NUCLEOTIDE SEQUENCE</scope>
    <source>
        <strain evidence="7">P10A9</strain>
    </source>
</reference>
<evidence type="ECO:0000259" key="6">
    <source>
        <dbReference type="Pfam" id="PF08100"/>
    </source>
</evidence>
<accession>A0AB39L0E8</accession>
<dbReference type="PANTHER" id="PTHR43712:SF2">
    <property type="entry name" value="O-METHYLTRANSFERASE CICE"/>
    <property type="match status" value="1"/>
</dbReference>
<dbReference type="InterPro" id="IPR029063">
    <property type="entry name" value="SAM-dependent_MTases_sf"/>
</dbReference>
<evidence type="ECO:0000256" key="3">
    <source>
        <dbReference type="ARBA" id="ARBA00022691"/>
    </source>
</evidence>
<keyword evidence="3" id="KW-0949">S-adenosyl-L-methionine</keyword>
<evidence type="ECO:0000259" key="5">
    <source>
        <dbReference type="Pfam" id="PF00891"/>
    </source>
</evidence>
<organism evidence="7">
    <name type="scientific">Sinomonas puerhi</name>
    <dbReference type="NCBI Taxonomy" id="3238584"/>
    <lineage>
        <taxon>Bacteria</taxon>
        <taxon>Bacillati</taxon>
        <taxon>Actinomycetota</taxon>
        <taxon>Actinomycetes</taxon>
        <taxon>Micrococcales</taxon>
        <taxon>Micrococcaceae</taxon>
        <taxon>Sinomonas</taxon>
    </lineage>
</organism>
<dbReference type="InterPro" id="IPR001077">
    <property type="entry name" value="COMT_C"/>
</dbReference>
<evidence type="ECO:0000256" key="4">
    <source>
        <dbReference type="PIRSR" id="PIRSR005739-1"/>
    </source>
</evidence>
<dbReference type="PROSITE" id="PS51683">
    <property type="entry name" value="SAM_OMT_II"/>
    <property type="match status" value="1"/>
</dbReference>
<dbReference type="InterPro" id="IPR036390">
    <property type="entry name" value="WH_DNA-bd_sf"/>
</dbReference>
<dbReference type="Gene3D" id="1.10.287.1350">
    <property type="match status" value="1"/>
</dbReference>
<dbReference type="InterPro" id="IPR016461">
    <property type="entry name" value="COMT-like"/>
</dbReference>
<dbReference type="AlphaFoldDB" id="A0AB39L0E8"/>
<dbReference type="RefSeq" id="WP_369045059.1">
    <property type="nucleotide sequence ID" value="NZ_CP163302.1"/>
</dbReference>
<gene>
    <name evidence="7" type="ORF">AB5L97_13580</name>
</gene>
<dbReference type="Pfam" id="PF00891">
    <property type="entry name" value="Methyltransf_2"/>
    <property type="match status" value="1"/>
</dbReference>
<dbReference type="InterPro" id="IPR012967">
    <property type="entry name" value="COMT_dimerisation"/>
</dbReference>
<sequence length="358" mass="37640">MRTPPPAVVRAVQSLSGALERTAAALKPPQARFLEVSGGVAAIALMRAAVNTRLAEPLAGGRRTAPEVAAELGLHADTVHRVLRGLAVFGLVRLDRRGGFTLTRTGRLLLEDSPHSMAGWVRYATSDAVLAGWLRLPESLADGEPAFNAATGTTLWAHLAAHPDEEASFARTMHELTLLAAPLIVAAYPWPEHGTVCDVGGGVGAMLAAVLQACPALDGVLVDQAGPLAASGEYLAGRGVAERVRAVEGDIFTGFEARADVYLLKDVLHDWDDEQCSQVLRTVRAAAATGARVLVLEWLQEPNVASFPVSISDVMMLAQTEGRQRSAAELQALGAAAGFRAGRVIDSGVYGIVELIAQ</sequence>
<keyword evidence="2" id="KW-0808">Transferase</keyword>
<feature type="domain" description="O-methyltransferase C-terminal" evidence="5">
    <location>
        <begin position="133"/>
        <end position="340"/>
    </location>
</feature>
<dbReference type="GO" id="GO:0046983">
    <property type="term" value="F:protein dimerization activity"/>
    <property type="evidence" value="ECO:0007669"/>
    <property type="project" value="InterPro"/>
</dbReference>
<dbReference type="Pfam" id="PF08100">
    <property type="entry name" value="Dimerisation"/>
    <property type="match status" value="1"/>
</dbReference>
<dbReference type="PANTHER" id="PTHR43712">
    <property type="entry name" value="PUTATIVE (AFU_ORTHOLOGUE AFUA_4G14580)-RELATED"/>
    <property type="match status" value="1"/>
</dbReference>
<protein>
    <submittedName>
        <fullName evidence="7">Methyltransferase</fullName>
    </submittedName>
</protein>
<dbReference type="GO" id="GO:0008171">
    <property type="term" value="F:O-methyltransferase activity"/>
    <property type="evidence" value="ECO:0007669"/>
    <property type="project" value="InterPro"/>
</dbReference>
<evidence type="ECO:0000256" key="1">
    <source>
        <dbReference type="ARBA" id="ARBA00022603"/>
    </source>
</evidence>
<dbReference type="EMBL" id="CP163302">
    <property type="protein sequence ID" value="XDP44301.1"/>
    <property type="molecule type" value="Genomic_DNA"/>
</dbReference>
<dbReference type="CDD" id="cd02440">
    <property type="entry name" value="AdoMet_MTases"/>
    <property type="match status" value="1"/>
</dbReference>
<evidence type="ECO:0000256" key="2">
    <source>
        <dbReference type="ARBA" id="ARBA00022679"/>
    </source>
</evidence>